<dbReference type="Pfam" id="PF13302">
    <property type="entry name" value="Acetyltransf_3"/>
    <property type="match status" value="1"/>
</dbReference>
<dbReference type="InterPro" id="IPR016181">
    <property type="entry name" value="Acyl_CoA_acyltransferase"/>
</dbReference>
<organism evidence="2 3">
    <name type="scientific">Pseudoalteromonas undina</name>
    <dbReference type="NCBI Taxonomy" id="43660"/>
    <lineage>
        <taxon>Bacteria</taxon>
        <taxon>Pseudomonadati</taxon>
        <taxon>Pseudomonadota</taxon>
        <taxon>Gammaproteobacteria</taxon>
        <taxon>Alteromonadales</taxon>
        <taxon>Pseudoalteromonadaceae</taxon>
        <taxon>Pseudoalteromonas</taxon>
    </lineage>
</organism>
<name>A0ABP2XYE8_9GAMM</name>
<dbReference type="SUPFAM" id="SSF55729">
    <property type="entry name" value="Acyl-CoA N-acyltransferases (Nat)"/>
    <property type="match status" value="1"/>
</dbReference>
<feature type="domain" description="N-acetyltransferase" evidence="1">
    <location>
        <begin position="9"/>
        <end position="167"/>
    </location>
</feature>
<dbReference type="EMBL" id="AHCF02000017">
    <property type="protein sequence ID" value="ERG61174.1"/>
    <property type="molecule type" value="Genomic_DNA"/>
</dbReference>
<keyword evidence="3" id="KW-1185">Reference proteome</keyword>
<accession>A0ABP2XYE8</accession>
<dbReference type="Proteomes" id="UP000016534">
    <property type="component" value="Unassembled WGS sequence"/>
</dbReference>
<evidence type="ECO:0000313" key="2">
    <source>
        <dbReference type="EMBL" id="ERG61174.1"/>
    </source>
</evidence>
<evidence type="ECO:0000259" key="1">
    <source>
        <dbReference type="PROSITE" id="PS51186"/>
    </source>
</evidence>
<dbReference type="Gene3D" id="3.40.630.30">
    <property type="match status" value="1"/>
</dbReference>
<evidence type="ECO:0000313" key="3">
    <source>
        <dbReference type="Proteomes" id="UP000016534"/>
    </source>
</evidence>
<reference evidence="2" key="1">
    <citation type="journal article" date="2012" name="J. Bacteriol.">
        <title>Genome sequences of type strains of seven species of the marine bacterium Pseudoalteromonas.</title>
        <authorList>
            <person name="Xie B.B."/>
            <person name="Shu Y.L."/>
            <person name="Qin Q.L."/>
            <person name="Rong J.C."/>
            <person name="Zhang X.Y."/>
            <person name="Chen X.L."/>
            <person name="Shi M."/>
            <person name="He H.L."/>
            <person name="Zhou B.C."/>
            <person name="Zhang Y.Z."/>
        </authorList>
    </citation>
    <scope>NUCLEOTIDE SEQUENCE [LARGE SCALE GENOMIC DNA]</scope>
    <source>
        <strain evidence="2">NCIMB 2128</strain>
    </source>
</reference>
<dbReference type="InterPro" id="IPR051531">
    <property type="entry name" value="N-acetyltransferase"/>
</dbReference>
<dbReference type="PANTHER" id="PTHR43792:SF1">
    <property type="entry name" value="N-ACETYLTRANSFERASE DOMAIN-CONTAINING PROTEIN"/>
    <property type="match status" value="1"/>
</dbReference>
<proteinExistence type="predicted"/>
<comment type="caution">
    <text evidence="2">The sequence shown here is derived from an EMBL/GenBank/DDBJ whole genome shotgun (WGS) entry which is preliminary data.</text>
</comment>
<dbReference type="PANTHER" id="PTHR43792">
    <property type="entry name" value="GNAT FAMILY, PUTATIVE (AFU_ORTHOLOGUE AFUA_3G00765)-RELATED-RELATED"/>
    <property type="match status" value="1"/>
</dbReference>
<gene>
    <name evidence="2" type="ORF">PUND_08689</name>
</gene>
<dbReference type="InterPro" id="IPR000182">
    <property type="entry name" value="GNAT_dom"/>
</dbReference>
<sequence length="183" mass="20662">MNICETQRLLIRQFSIDDVPALSKILSDDEVMKYSIRGVCDEAATGEFIKWCLQCYDSYDLGPWALIDKNSDLLIGFCGISPQSVAGNEEPNLGYRLAVDFWNKGLACEAAKSVLKYVFTQTTHQSVVVIIEPEHIASLRVAKKIGFTDYSNHEFHGRAVQLYRLTKAQWNEWTSLDVAYVAT</sequence>
<dbReference type="PROSITE" id="PS51186">
    <property type="entry name" value="GNAT"/>
    <property type="match status" value="1"/>
</dbReference>
<protein>
    <submittedName>
        <fullName evidence="2">GCN5-related N-acetyltransferase</fullName>
    </submittedName>
</protein>
<reference evidence="2" key="2">
    <citation type="submission" date="2013-04" db="EMBL/GenBank/DDBJ databases">
        <title>Genome sequence of Pseudoalteromonas undina.</title>
        <authorList>
            <person name="Xie B.-B."/>
            <person name="Rong J.-C."/>
            <person name="Qin Q.-L."/>
            <person name="Shu Y.-L."/>
            <person name="Zhang Y.-Z."/>
        </authorList>
    </citation>
    <scope>NUCLEOTIDE SEQUENCE</scope>
    <source>
        <strain evidence="2">NCIMB 2128</strain>
    </source>
</reference>